<dbReference type="Proteomes" id="UP001147830">
    <property type="component" value="Unassembled WGS sequence"/>
</dbReference>
<organism evidence="2 3">
    <name type="scientific">Thalassolituus pacificus</name>
    <dbReference type="NCBI Taxonomy" id="2975440"/>
    <lineage>
        <taxon>Bacteria</taxon>
        <taxon>Pseudomonadati</taxon>
        <taxon>Pseudomonadota</taxon>
        <taxon>Gammaproteobacteria</taxon>
        <taxon>Oceanospirillales</taxon>
        <taxon>Oceanospirillaceae</taxon>
        <taxon>Thalassolituus</taxon>
    </lineage>
</organism>
<gene>
    <name evidence="2" type="ORF">NYR02_09960</name>
</gene>
<evidence type="ECO:0000313" key="3">
    <source>
        <dbReference type="Proteomes" id="UP001147830"/>
    </source>
</evidence>
<dbReference type="AlphaFoldDB" id="A0A9X3ARL9"/>
<reference evidence="2" key="2">
    <citation type="submission" date="2022-08" db="EMBL/GenBank/DDBJ databases">
        <authorList>
            <person name="Dong C."/>
        </authorList>
    </citation>
    <scope>NUCLEOTIDE SEQUENCE</scope>
    <source>
        <strain evidence="2">59MF3M-4</strain>
    </source>
</reference>
<name>A0A9X3ARL9_9GAMM</name>
<dbReference type="RefSeq" id="WP_260976209.1">
    <property type="nucleotide sequence ID" value="NZ_JAOANI010000015.1"/>
</dbReference>
<keyword evidence="1" id="KW-0732">Signal</keyword>
<proteinExistence type="predicted"/>
<evidence type="ECO:0000256" key="1">
    <source>
        <dbReference type="SAM" id="SignalP"/>
    </source>
</evidence>
<reference evidence="2" key="1">
    <citation type="journal article" date="2022" name="Front. Microbiol.">
        <title>Genome-based taxonomic rearrangement of Oceanobacter-related bacteria including the description of Thalassolituus hydrocarbonoclasticus sp. nov. and Thalassolituus pacificus sp. nov. and emended description of the genus Thalassolituus.</title>
        <authorList>
            <person name="Dong C."/>
            <person name="Wei L."/>
            <person name="Wang J."/>
            <person name="Lai Q."/>
            <person name="Huang Z."/>
            <person name="Shao Z."/>
        </authorList>
    </citation>
    <scope>NUCLEOTIDE SEQUENCE</scope>
    <source>
        <strain evidence="2">59MF3M-4</strain>
    </source>
</reference>
<evidence type="ECO:0000313" key="2">
    <source>
        <dbReference type="EMBL" id="MCT7359345.1"/>
    </source>
</evidence>
<keyword evidence="3" id="KW-1185">Reference proteome</keyword>
<dbReference type="PROSITE" id="PS51257">
    <property type="entry name" value="PROKAR_LIPOPROTEIN"/>
    <property type="match status" value="1"/>
</dbReference>
<feature type="signal peptide" evidence="1">
    <location>
        <begin position="1"/>
        <end position="24"/>
    </location>
</feature>
<evidence type="ECO:0008006" key="4">
    <source>
        <dbReference type="Google" id="ProtNLM"/>
    </source>
</evidence>
<dbReference type="EMBL" id="JAOANI010000015">
    <property type="protein sequence ID" value="MCT7359345.1"/>
    <property type="molecule type" value="Genomic_DNA"/>
</dbReference>
<comment type="caution">
    <text evidence="2">The sequence shown here is derived from an EMBL/GenBank/DDBJ whole genome shotgun (WGS) entry which is preliminary data.</text>
</comment>
<feature type="chain" id="PRO_5040765030" description="Cytochrome c family protein" evidence="1">
    <location>
        <begin position="25"/>
        <end position="438"/>
    </location>
</feature>
<accession>A0A9X3ARL9</accession>
<protein>
    <recommendedName>
        <fullName evidence="4">Cytochrome c family protein</fullName>
    </recommendedName>
</protein>
<sequence>MKNSTLLFSALPAALLLSACNTTATENKQATAGQAAITPLPEISPVIPADAQFHEPFSLESLQHDFDVFSWESFIALNWPAASVGVADTSVNIGQKPGAATVWQTYKESRDIFLPNGATPPPWGKDLPPPSVCGDQDLPVLNQIAKVPNNVLDESAEPFQTGPLVDQNGQYTRFEILTNDVIFNYIAEKNLYSKSGQEAFATEADFPFGTDSQVGSIMLKASWKVLGKNDNPEKFHTTRAYVYDNPDEHAGVEAACKLQTVGLVGFHIGTKLKGNPQWIWSTFEHVDNAPTQGEAINKKHYNYYKPDCTDCAAVNTPPPRPWNPGNAYTQPTQVMRVIPLDKPTKELNASYQAALEKLVPGSVWVNYELISTQWPTNAGSKTDPTGAPAPAFLANTTLETYIQGTVRQTSSSCIQCHNNATMTSGKFSDFTYLLQRAQ</sequence>